<proteinExistence type="predicted"/>
<evidence type="ECO:0000313" key="3">
    <source>
        <dbReference type="EMBL" id="KAG0711015.1"/>
    </source>
</evidence>
<dbReference type="AlphaFoldDB" id="A0A8J5CGP8"/>
<evidence type="ECO:0008006" key="5">
    <source>
        <dbReference type="Google" id="ProtNLM"/>
    </source>
</evidence>
<dbReference type="OrthoDB" id="5959877at2759"/>
<comment type="caution">
    <text evidence="3">The sequence shown here is derived from an EMBL/GenBank/DDBJ whole genome shotgun (WGS) entry which is preliminary data.</text>
</comment>
<reference evidence="3" key="1">
    <citation type="submission" date="2020-07" db="EMBL/GenBank/DDBJ databases">
        <title>The High-quality genome of the commercially important snow crab, Chionoecetes opilio.</title>
        <authorList>
            <person name="Jeong J.-H."/>
            <person name="Ryu S."/>
        </authorList>
    </citation>
    <scope>NUCLEOTIDE SEQUENCE</scope>
    <source>
        <strain evidence="3">MADBK_172401_WGS</strain>
        <tissue evidence="3">Digestive gland</tissue>
    </source>
</reference>
<keyword evidence="2" id="KW-0732">Signal</keyword>
<dbReference type="EMBL" id="JACEEZ010023663">
    <property type="protein sequence ID" value="KAG0711015.1"/>
    <property type="molecule type" value="Genomic_DNA"/>
</dbReference>
<protein>
    <recommendedName>
        <fullName evidence="5">DUF885 domain-containing protein</fullName>
    </recommendedName>
</protein>
<feature type="compositionally biased region" description="Basic and acidic residues" evidence="1">
    <location>
        <begin position="610"/>
        <end position="635"/>
    </location>
</feature>
<gene>
    <name evidence="3" type="ORF">GWK47_021585</name>
</gene>
<accession>A0A8J5CGP8</accession>
<evidence type="ECO:0000256" key="1">
    <source>
        <dbReference type="SAM" id="MobiDB-lite"/>
    </source>
</evidence>
<sequence>MSLRAALRHTVVMVVAGLVVSTPPPRPPVATPRPDLLALTQDYWHWKTQDYPQFATQVGINDNTAGRLDSYALTHFQRRKAKCEEFLQRAYDVDAALLSPEDLIDLKVLKEEMITYIDNFPYKKYFAPVTFMAGPQNDFKRMVQKQMVLVSYNDYQKLLSRYGEFPRQAQEILVLMKTNIENDLMPSNWSMVGVVEQLDNVGGRVEDSVFYKPFIHMPSTITAEQRFTLRQQAQERIKQDLLPSFKKIRDFLVTQYLPATRSEVGVSSLPGGEDYYRACLKFHTSTNLTPQEIHSLGLTEVARVEAAVQKTAAEIGMAGKTFSEIGQALKDDPAQNFTSKKDLLEYVRNTIYNVIFPRVQEMFPSLPPTNLTVVGDDNPQAIFAKYAGPSMDGSRLGSFILSTYSYELRKKYEVMAVSLHEALPGHHLYTTYRTRNPSTPNFRKYIDFTFTTNAPARFPLHTVLSEGWALYSEFLGDELGLYKDPYQKMGRHSFELLRASRLVVDTGMHALGWSRDKAVTFLLDHTALSIGSIQGEINRYITWPGQACAYKVGEIKIKELRQKAQNALGSLFRLSDFHDEMLGCIGPLKIVEECITNYIEQTNLVIEKGAEEKREDEKTERSDKKGSESREHKDGNGVGGKAGVLSASGGSGCALCPGASVVVVAMCWLARLPGVSAHPI</sequence>
<feature type="region of interest" description="Disordered" evidence="1">
    <location>
        <begin position="610"/>
        <end position="639"/>
    </location>
</feature>
<feature type="chain" id="PRO_5035246675" description="DUF885 domain-containing protein" evidence="2">
    <location>
        <begin position="22"/>
        <end position="680"/>
    </location>
</feature>
<dbReference type="InterPro" id="IPR010281">
    <property type="entry name" value="DUF885"/>
</dbReference>
<evidence type="ECO:0000256" key="2">
    <source>
        <dbReference type="SAM" id="SignalP"/>
    </source>
</evidence>
<dbReference type="Proteomes" id="UP000770661">
    <property type="component" value="Unassembled WGS sequence"/>
</dbReference>
<keyword evidence="4" id="KW-1185">Reference proteome</keyword>
<dbReference type="Pfam" id="PF05960">
    <property type="entry name" value="DUF885"/>
    <property type="match status" value="1"/>
</dbReference>
<evidence type="ECO:0000313" key="4">
    <source>
        <dbReference type="Proteomes" id="UP000770661"/>
    </source>
</evidence>
<organism evidence="3 4">
    <name type="scientific">Chionoecetes opilio</name>
    <name type="common">Atlantic snow crab</name>
    <name type="synonym">Cancer opilio</name>
    <dbReference type="NCBI Taxonomy" id="41210"/>
    <lineage>
        <taxon>Eukaryota</taxon>
        <taxon>Metazoa</taxon>
        <taxon>Ecdysozoa</taxon>
        <taxon>Arthropoda</taxon>
        <taxon>Crustacea</taxon>
        <taxon>Multicrustacea</taxon>
        <taxon>Malacostraca</taxon>
        <taxon>Eumalacostraca</taxon>
        <taxon>Eucarida</taxon>
        <taxon>Decapoda</taxon>
        <taxon>Pleocyemata</taxon>
        <taxon>Brachyura</taxon>
        <taxon>Eubrachyura</taxon>
        <taxon>Majoidea</taxon>
        <taxon>Majidae</taxon>
        <taxon>Chionoecetes</taxon>
    </lineage>
</organism>
<feature type="signal peptide" evidence="2">
    <location>
        <begin position="1"/>
        <end position="21"/>
    </location>
</feature>
<name>A0A8J5CGP8_CHIOP</name>
<dbReference type="PANTHER" id="PTHR33361:SF2">
    <property type="entry name" value="DUF885 DOMAIN-CONTAINING PROTEIN"/>
    <property type="match status" value="1"/>
</dbReference>
<dbReference type="PANTHER" id="PTHR33361">
    <property type="entry name" value="GLR0591 PROTEIN"/>
    <property type="match status" value="1"/>
</dbReference>